<dbReference type="GO" id="GO:0016787">
    <property type="term" value="F:hydrolase activity"/>
    <property type="evidence" value="ECO:0007669"/>
    <property type="project" value="UniProtKB-KW"/>
</dbReference>
<evidence type="ECO:0000313" key="2">
    <source>
        <dbReference type="EMBL" id="MDN3577049.1"/>
    </source>
</evidence>
<dbReference type="InterPro" id="IPR046879">
    <property type="entry name" value="KANL3/Tex30_Abhydrolase"/>
</dbReference>
<evidence type="ECO:0000259" key="1">
    <source>
        <dbReference type="Pfam" id="PF20408"/>
    </source>
</evidence>
<dbReference type="InterPro" id="IPR050261">
    <property type="entry name" value="FrsA_esterase"/>
</dbReference>
<dbReference type="Gene3D" id="3.40.50.1820">
    <property type="entry name" value="alpha/beta hydrolase"/>
    <property type="match status" value="1"/>
</dbReference>
<evidence type="ECO:0000313" key="3">
    <source>
        <dbReference type="Proteomes" id="UP001180081"/>
    </source>
</evidence>
<dbReference type="PANTHER" id="PTHR22946">
    <property type="entry name" value="DIENELACTONE HYDROLASE DOMAIN-CONTAINING PROTEIN-RELATED"/>
    <property type="match status" value="1"/>
</dbReference>
<gene>
    <name evidence="2" type="ORF">QWZ03_09755</name>
</gene>
<dbReference type="Pfam" id="PF20408">
    <property type="entry name" value="Abhydrolase_11"/>
    <property type="match status" value="1"/>
</dbReference>
<name>A0ABT8B6A6_9NEIS</name>
<accession>A0ABT8B6A6</accession>
<keyword evidence="2" id="KW-0378">Hydrolase</keyword>
<reference evidence="2" key="1">
    <citation type="journal article" date="2014" name="Int. J. Syst. Evol. Microbiol.">
        <title>Complete genome of a new Firmicutes species belonging to the dominant human colonic microbiota ('Ruminococcus bicirculans') reveals two chromosomes and a selective capacity to utilize plant glucans.</title>
        <authorList>
            <consortium name="NISC Comparative Sequencing Program"/>
            <person name="Wegmann U."/>
            <person name="Louis P."/>
            <person name="Goesmann A."/>
            <person name="Henrissat B."/>
            <person name="Duncan S.H."/>
            <person name="Flint H.J."/>
        </authorList>
    </citation>
    <scope>NUCLEOTIDE SEQUENCE</scope>
    <source>
        <strain evidence="2">CECT 7703</strain>
    </source>
</reference>
<dbReference type="InterPro" id="IPR029058">
    <property type="entry name" value="AB_hydrolase_fold"/>
</dbReference>
<organism evidence="2 3">
    <name type="scientific">Chitinimonas viridis</name>
    <dbReference type="NCBI Taxonomy" id="664880"/>
    <lineage>
        <taxon>Bacteria</taxon>
        <taxon>Pseudomonadati</taxon>
        <taxon>Pseudomonadota</taxon>
        <taxon>Betaproteobacteria</taxon>
        <taxon>Neisseriales</taxon>
        <taxon>Chitinibacteraceae</taxon>
        <taxon>Chitinimonas</taxon>
    </lineage>
</organism>
<dbReference type="SUPFAM" id="SSF53474">
    <property type="entry name" value="alpha/beta-Hydrolases"/>
    <property type="match status" value="1"/>
</dbReference>
<feature type="domain" description="KANL3/Tex30 alpha/beta hydrolase-like" evidence="1">
    <location>
        <begin position="34"/>
        <end position="208"/>
    </location>
</feature>
<proteinExistence type="predicted"/>
<dbReference type="RefSeq" id="WP_290332522.1">
    <property type="nucleotide sequence ID" value="NZ_JAUFPU010000008.1"/>
</dbReference>
<keyword evidence="3" id="KW-1185">Reference proteome</keyword>
<protein>
    <submittedName>
        <fullName evidence="2">Alpha/beta hydrolase</fullName>
    </submittedName>
</protein>
<dbReference type="EMBL" id="JAUFPU010000008">
    <property type="protein sequence ID" value="MDN3577049.1"/>
    <property type="molecule type" value="Genomic_DNA"/>
</dbReference>
<reference evidence="2" key="2">
    <citation type="submission" date="2023-06" db="EMBL/GenBank/DDBJ databases">
        <authorList>
            <person name="Lucena T."/>
            <person name="Sun Q."/>
        </authorList>
    </citation>
    <scope>NUCLEOTIDE SEQUENCE</scope>
    <source>
        <strain evidence="2">CECT 7703</strain>
    </source>
</reference>
<comment type="caution">
    <text evidence="2">The sequence shown here is derived from an EMBL/GenBank/DDBJ whole genome shotgun (WGS) entry which is preliminary data.</text>
</comment>
<dbReference type="Proteomes" id="UP001180081">
    <property type="component" value="Unassembled WGS sequence"/>
</dbReference>
<sequence>MSIQTTPVKISTTQDQVLHATLASAVRNDASLKPALLIAPGQGYHRDSPLLKQLAERAAAAGYMTLRFDWHFFQAGGRASETLQAEMEDAQAALAYLRQQAGVDPERIFITGKSLGSVVAYRLFQQDPQLTGLTLYTPILPQPGDAIRHYPGLASETRPLQFIVGAEDGICPLPHLYAALRQGPPQAWVNVLPGDHSFRPINDKTITNHPAEAASIGQAIANQLIWLERHERS</sequence>